<dbReference type="NCBIfam" id="NF046120">
    <property type="entry name" value="lipo_SCO0607"/>
    <property type="match status" value="1"/>
</dbReference>
<name>A0A919GAN3_9ACTN</name>
<organism evidence="2 3">
    <name type="scientific">Streptomyces sulfonofaciens</name>
    <dbReference type="NCBI Taxonomy" id="68272"/>
    <lineage>
        <taxon>Bacteria</taxon>
        <taxon>Bacillati</taxon>
        <taxon>Actinomycetota</taxon>
        <taxon>Actinomycetes</taxon>
        <taxon>Kitasatosporales</taxon>
        <taxon>Streptomycetaceae</taxon>
        <taxon>Streptomyces</taxon>
    </lineage>
</organism>
<reference evidence="2" key="2">
    <citation type="submission" date="2020-09" db="EMBL/GenBank/DDBJ databases">
        <authorList>
            <person name="Sun Q."/>
            <person name="Ohkuma M."/>
        </authorList>
    </citation>
    <scope>NUCLEOTIDE SEQUENCE</scope>
    <source>
        <strain evidence="2">JCM 5069</strain>
    </source>
</reference>
<evidence type="ECO:0000256" key="1">
    <source>
        <dbReference type="SAM" id="MobiDB-lite"/>
    </source>
</evidence>
<comment type="caution">
    <text evidence="2">The sequence shown here is derived from an EMBL/GenBank/DDBJ whole genome shotgun (WGS) entry which is preliminary data.</text>
</comment>
<keyword evidence="3" id="KW-1185">Reference proteome</keyword>
<keyword evidence="2" id="KW-0449">Lipoprotein</keyword>
<sequence>MRFPSRAHPRPPASTGGPTRTAAGFVLACATAAVLTGCSAQDAICGDGEYPVMSAGGTGSACAPDGKEPPDGYVRYPQGKVPQHVGDRWDTYWNTHTVDENGNIVKVSRAG</sequence>
<evidence type="ECO:0000313" key="2">
    <source>
        <dbReference type="EMBL" id="GHH81035.1"/>
    </source>
</evidence>
<evidence type="ECO:0000313" key="3">
    <source>
        <dbReference type="Proteomes" id="UP000603708"/>
    </source>
</evidence>
<dbReference type="Proteomes" id="UP000603708">
    <property type="component" value="Unassembled WGS sequence"/>
</dbReference>
<reference evidence="2" key="1">
    <citation type="journal article" date="2014" name="Int. J. Syst. Evol. Microbiol.">
        <title>Complete genome sequence of Corynebacterium casei LMG S-19264T (=DSM 44701T), isolated from a smear-ripened cheese.</title>
        <authorList>
            <consortium name="US DOE Joint Genome Institute (JGI-PGF)"/>
            <person name="Walter F."/>
            <person name="Albersmeier A."/>
            <person name="Kalinowski J."/>
            <person name="Ruckert C."/>
        </authorList>
    </citation>
    <scope>NUCLEOTIDE SEQUENCE</scope>
    <source>
        <strain evidence="2">JCM 5069</strain>
    </source>
</reference>
<protein>
    <submittedName>
        <fullName evidence="2">Lipoprotein</fullName>
    </submittedName>
</protein>
<gene>
    <name evidence="2" type="ORF">GCM10018793_37610</name>
</gene>
<dbReference type="InterPro" id="IPR058119">
    <property type="entry name" value="SCO0607-like"/>
</dbReference>
<dbReference type="EMBL" id="BNCD01000010">
    <property type="protein sequence ID" value="GHH81035.1"/>
    <property type="molecule type" value="Genomic_DNA"/>
</dbReference>
<dbReference type="AlphaFoldDB" id="A0A919GAN3"/>
<proteinExistence type="predicted"/>
<accession>A0A919GAN3</accession>
<dbReference type="RefSeq" id="WP_189933481.1">
    <property type="nucleotide sequence ID" value="NZ_BNCD01000010.1"/>
</dbReference>
<feature type="region of interest" description="Disordered" evidence="1">
    <location>
        <begin position="1"/>
        <end position="20"/>
    </location>
</feature>